<gene>
    <name evidence="5" type="ORF">G2W53_011647</name>
</gene>
<keyword evidence="6" id="KW-1185">Reference proteome</keyword>
<accession>A0A834X3B9</accession>
<proteinExistence type="predicted"/>
<evidence type="ECO:0000313" key="6">
    <source>
        <dbReference type="Proteomes" id="UP000634136"/>
    </source>
</evidence>
<evidence type="ECO:0000256" key="2">
    <source>
        <dbReference type="ARBA" id="ARBA00023015"/>
    </source>
</evidence>
<keyword evidence="2" id="KW-0805">Transcription regulation</keyword>
<dbReference type="InterPro" id="IPR040356">
    <property type="entry name" value="SPEAR"/>
</dbReference>
<keyword evidence="1" id="KW-0678">Repressor</keyword>
<dbReference type="OrthoDB" id="1917522at2759"/>
<feature type="compositionally biased region" description="Polar residues" evidence="4">
    <location>
        <begin position="1"/>
        <end position="13"/>
    </location>
</feature>
<feature type="compositionally biased region" description="Basic residues" evidence="4">
    <location>
        <begin position="53"/>
        <end position="62"/>
    </location>
</feature>
<reference evidence="5" key="1">
    <citation type="submission" date="2020-09" db="EMBL/GenBank/DDBJ databases">
        <title>Genome-Enabled Discovery of Anthraquinone Biosynthesis in Senna tora.</title>
        <authorList>
            <person name="Kang S.-H."/>
            <person name="Pandey R.P."/>
            <person name="Lee C.-M."/>
            <person name="Sim J.-S."/>
            <person name="Jeong J.-T."/>
            <person name="Choi B.-S."/>
            <person name="Jung M."/>
            <person name="Ginzburg D."/>
            <person name="Zhao K."/>
            <person name="Won S.Y."/>
            <person name="Oh T.-J."/>
            <person name="Yu Y."/>
            <person name="Kim N.-H."/>
            <person name="Lee O.R."/>
            <person name="Lee T.-H."/>
            <person name="Bashyal P."/>
            <person name="Kim T.-S."/>
            <person name="Lee W.-H."/>
            <person name="Kawkins C."/>
            <person name="Kim C.-K."/>
            <person name="Kim J.S."/>
            <person name="Ahn B.O."/>
            <person name="Rhee S.Y."/>
            <person name="Sohng J.K."/>
        </authorList>
    </citation>
    <scope>NUCLEOTIDE SEQUENCE</scope>
    <source>
        <tissue evidence="5">Leaf</tissue>
    </source>
</reference>
<dbReference type="GO" id="GO:0003700">
    <property type="term" value="F:DNA-binding transcription factor activity"/>
    <property type="evidence" value="ECO:0007669"/>
    <property type="project" value="InterPro"/>
</dbReference>
<dbReference type="Proteomes" id="UP000634136">
    <property type="component" value="Unassembled WGS sequence"/>
</dbReference>
<evidence type="ECO:0000313" key="5">
    <source>
        <dbReference type="EMBL" id="KAF7836788.1"/>
    </source>
</evidence>
<dbReference type="EMBL" id="JAAIUW010000004">
    <property type="protein sequence ID" value="KAF7836788.1"/>
    <property type="molecule type" value="Genomic_DNA"/>
</dbReference>
<evidence type="ECO:0000256" key="4">
    <source>
        <dbReference type="SAM" id="MobiDB-lite"/>
    </source>
</evidence>
<dbReference type="AlphaFoldDB" id="A0A834X3B9"/>
<comment type="caution">
    <text evidence="5">The sequence shown here is derived from an EMBL/GenBank/DDBJ whole genome shotgun (WGS) entry which is preliminary data.</text>
</comment>
<dbReference type="PANTHER" id="PTHR33388">
    <property type="entry name" value="OS01G0212500 PROTEIN"/>
    <property type="match status" value="1"/>
</dbReference>
<sequence>MATSLLVMSSDQATTHEEQTMKPLGKTTTTTEGSSRNRGRRSNNNNNNNNGKGPHHPNKKSQRGMGVAQLEILRAQEAFNKIHQTTTSPLLPPPYPHGPHLPPPPLLPPSPSPLMFNAPNNRWLLDSYGFGAPIWTPLIGTPLETSTELSSMPNTAHSSDQSQHCHLCIKKKRFNEDNTTVKGCNTRRSSSSSSSSDKAFDIWPIMMNGPDFLGLTPPQQPPTYNYLAPQQTTDEFVEVVAVHRKGNSSSGRVFMEYEFFPAGKYDHGTSKELELATRVGTDEEAASIGYSVSNYVDLSLKL</sequence>
<keyword evidence="3" id="KW-0804">Transcription</keyword>
<dbReference type="PANTHER" id="PTHR33388:SF2">
    <property type="entry name" value="PROTEIN SPOROCYTELESS"/>
    <property type="match status" value="1"/>
</dbReference>
<organism evidence="5 6">
    <name type="scientific">Senna tora</name>
    <dbReference type="NCBI Taxonomy" id="362788"/>
    <lineage>
        <taxon>Eukaryota</taxon>
        <taxon>Viridiplantae</taxon>
        <taxon>Streptophyta</taxon>
        <taxon>Embryophyta</taxon>
        <taxon>Tracheophyta</taxon>
        <taxon>Spermatophyta</taxon>
        <taxon>Magnoliopsida</taxon>
        <taxon>eudicotyledons</taxon>
        <taxon>Gunneridae</taxon>
        <taxon>Pentapetalae</taxon>
        <taxon>rosids</taxon>
        <taxon>fabids</taxon>
        <taxon>Fabales</taxon>
        <taxon>Fabaceae</taxon>
        <taxon>Caesalpinioideae</taxon>
        <taxon>Cassia clade</taxon>
        <taxon>Senna</taxon>
    </lineage>
</organism>
<protein>
    <submittedName>
        <fullName evidence="5">Protein SPOROCYTELESS-like</fullName>
    </submittedName>
</protein>
<evidence type="ECO:0000256" key="1">
    <source>
        <dbReference type="ARBA" id="ARBA00022491"/>
    </source>
</evidence>
<feature type="region of interest" description="Disordered" evidence="4">
    <location>
        <begin position="1"/>
        <end position="65"/>
    </location>
</feature>
<feature type="compositionally biased region" description="Low complexity" evidence="4">
    <location>
        <begin position="27"/>
        <end position="51"/>
    </location>
</feature>
<name>A0A834X3B9_9FABA</name>
<evidence type="ECO:0000256" key="3">
    <source>
        <dbReference type="ARBA" id="ARBA00023163"/>
    </source>
</evidence>